<feature type="region of interest" description="Disordered" evidence="1">
    <location>
        <begin position="146"/>
        <end position="186"/>
    </location>
</feature>
<dbReference type="OrthoDB" id="1735564at2759"/>
<dbReference type="InterPro" id="IPR028226">
    <property type="entry name" value="LIN37"/>
</dbReference>
<sequence length="314" mass="34904">MSIPDSNASASVMESPSLSTASETLARPVNTTILPPSQPPPAPPPPPPPTYRPIAPFRHPNPLQQAHNNLYAQSIPNIRPNQDPSAVLYPFAPPGRGFPARPVRGFLADQSGYPPRPGVAYNLRQFGPTQMETMMQLMRGRNPQLPRLGAASPVGSGPRRGSPQFLQPRVAPPRTSVQDTSRNRKARGKDEALILVRGRKVRITEGASLYSLGRSWLKNGAHVGIQPQRSGIMKPLPRPLPVDMTETSVPAEESADEDEEDEEAVKELSEKDLLKRHIERAKKIRARLREERLRKIKRYKERIALLLPRSEEEK</sequence>
<dbReference type="AlphaFoldDB" id="R0GMD1"/>
<organism evidence="2 3">
    <name type="scientific">Capsella rubella</name>
    <dbReference type="NCBI Taxonomy" id="81985"/>
    <lineage>
        <taxon>Eukaryota</taxon>
        <taxon>Viridiplantae</taxon>
        <taxon>Streptophyta</taxon>
        <taxon>Embryophyta</taxon>
        <taxon>Tracheophyta</taxon>
        <taxon>Spermatophyta</taxon>
        <taxon>Magnoliopsida</taxon>
        <taxon>eudicotyledons</taxon>
        <taxon>Gunneridae</taxon>
        <taxon>Pentapetalae</taxon>
        <taxon>rosids</taxon>
        <taxon>malvids</taxon>
        <taxon>Brassicales</taxon>
        <taxon>Brassicaceae</taxon>
        <taxon>Camelineae</taxon>
        <taxon>Capsella</taxon>
    </lineage>
</organism>
<evidence type="ECO:0000313" key="3">
    <source>
        <dbReference type="Proteomes" id="UP000029121"/>
    </source>
</evidence>
<feature type="compositionally biased region" description="Acidic residues" evidence="1">
    <location>
        <begin position="253"/>
        <end position="264"/>
    </location>
</feature>
<dbReference type="STRING" id="81985.R0GMD1"/>
<dbReference type="eggNOG" id="ENOG502S0SJ">
    <property type="taxonomic scope" value="Eukaryota"/>
</dbReference>
<dbReference type="EMBL" id="KB870805">
    <property type="protein sequence ID" value="EOA36931.1"/>
    <property type="molecule type" value="Genomic_DNA"/>
</dbReference>
<protein>
    <recommendedName>
        <fullName evidence="4">Proline-rich family protein</fullName>
    </recommendedName>
</protein>
<dbReference type="PANTHER" id="PTHR37173">
    <property type="entry name" value="HYDROXYPROLINE-RICH GLYCOPROTEIN FAMILY PROTEIN"/>
    <property type="match status" value="1"/>
</dbReference>
<dbReference type="KEGG" id="crb:17897684"/>
<gene>
    <name evidence="2" type="ORF">CARUB_v10009801mg</name>
</gene>
<dbReference type="Pfam" id="PF15306">
    <property type="entry name" value="LIN37"/>
    <property type="match status" value="1"/>
</dbReference>
<dbReference type="GO" id="GO:0017053">
    <property type="term" value="C:transcription repressor complex"/>
    <property type="evidence" value="ECO:0007669"/>
    <property type="project" value="InterPro"/>
</dbReference>
<dbReference type="PANTHER" id="PTHR37173:SF3">
    <property type="entry name" value="HYDROXYPROLINE-RICH GLYCOPROTEIN FAMILY PROTEIN"/>
    <property type="match status" value="1"/>
</dbReference>
<feature type="compositionally biased region" description="Pro residues" evidence="1">
    <location>
        <begin position="36"/>
        <end position="51"/>
    </location>
</feature>
<dbReference type="Proteomes" id="UP000029121">
    <property type="component" value="Unassembled WGS sequence"/>
</dbReference>
<proteinExistence type="predicted"/>
<evidence type="ECO:0000256" key="1">
    <source>
        <dbReference type="SAM" id="MobiDB-lite"/>
    </source>
</evidence>
<feature type="compositionally biased region" description="Polar residues" evidence="1">
    <location>
        <begin position="1"/>
        <end position="34"/>
    </location>
</feature>
<feature type="region of interest" description="Disordered" evidence="1">
    <location>
        <begin position="1"/>
        <end position="69"/>
    </location>
</feature>
<evidence type="ECO:0008006" key="4">
    <source>
        <dbReference type="Google" id="ProtNLM"/>
    </source>
</evidence>
<keyword evidence="3" id="KW-1185">Reference proteome</keyword>
<feature type="region of interest" description="Disordered" evidence="1">
    <location>
        <begin position="228"/>
        <end position="269"/>
    </location>
</feature>
<reference evidence="3" key="1">
    <citation type="journal article" date="2013" name="Nat. Genet.">
        <title>The Capsella rubella genome and the genomic consequences of rapid mating system evolution.</title>
        <authorList>
            <person name="Slotte T."/>
            <person name="Hazzouri K.M."/>
            <person name="Agren J.A."/>
            <person name="Koenig D."/>
            <person name="Maumus F."/>
            <person name="Guo Y.L."/>
            <person name="Steige K."/>
            <person name="Platts A.E."/>
            <person name="Escobar J.S."/>
            <person name="Newman L.K."/>
            <person name="Wang W."/>
            <person name="Mandakova T."/>
            <person name="Vello E."/>
            <person name="Smith L.M."/>
            <person name="Henz S.R."/>
            <person name="Steffen J."/>
            <person name="Takuno S."/>
            <person name="Brandvain Y."/>
            <person name="Coop G."/>
            <person name="Andolfatto P."/>
            <person name="Hu T.T."/>
            <person name="Blanchette M."/>
            <person name="Clark R.M."/>
            <person name="Quesneville H."/>
            <person name="Nordborg M."/>
            <person name="Gaut B.S."/>
            <person name="Lysak M.A."/>
            <person name="Jenkins J."/>
            <person name="Grimwood J."/>
            <person name="Chapman J."/>
            <person name="Prochnik S."/>
            <person name="Shu S."/>
            <person name="Rokhsar D."/>
            <person name="Schmutz J."/>
            <person name="Weigel D."/>
            <person name="Wright S.I."/>
        </authorList>
    </citation>
    <scope>NUCLEOTIDE SEQUENCE [LARGE SCALE GENOMIC DNA]</scope>
    <source>
        <strain evidence="3">cv. Monte Gargano</strain>
    </source>
</reference>
<evidence type="ECO:0000313" key="2">
    <source>
        <dbReference type="EMBL" id="EOA36931.1"/>
    </source>
</evidence>
<accession>R0GMD1</accession>
<name>R0GMD1_9BRAS</name>